<keyword evidence="6" id="KW-1185">Reference proteome</keyword>
<dbReference type="PANTHER" id="PTHR24220">
    <property type="entry name" value="IMPORT ATP-BINDING PROTEIN"/>
    <property type="match status" value="1"/>
</dbReference>
<dbReference type="InterPro" id="IPR003593">
    <property type="entry name" value="AAA+_ATPase"/>
</dbReference>
<dbReference type="GO" id="GO:0005524">
    <property type="term" value="F:ATP binding"/>
    <property type="evidence" value="ECO:0007669"/>
    <property type="project" value="UniProtKB-KW"/>
</dbReference>
<keyword evidence="3 5" id="KW-0067">ATP-binding</keyword>
<dbReference type="Proteomes" id="UP001597186">
    <property type="component" value="Unassembled WGS sequence"/>
</dbReference>
<dbReference type="EMBL" id="JBHUDD010000008">
    <property type="protein sequence ID" value="MFD1508122.1"/>
    <property type="molecule type" value="Genomic_DNA"/>
</dbReference>
<dbReference type="PROSITE" id="PS50893">
    <property type="entry name" value="ABC_TRANSPORTER_2"/>
    <property type="match status" value="1"/>
</dbReference>
<feature type="domain" description="ABC transporter" evidence="4">
    <location>
        <begin position="5"/>
        <end position="226"/>
    </location>
</feature>
<dbReference type="Gene3D" id="3.40.50.300">
    <property type="entry name" value="P-loop containing nucleotide triphosphate hydrolases"/>
    <property type="match status" value="1"/>
</dbReference>
<proteinExistence type="inferred from homology"/>
<dbReference type="SUPFAM" id="SSF52540">
    <property type="entry name" value="P-loop containing nucleoside triphosphate hydrolases"/>
    <property type="match status" value="1"/>
</dbReference>
<reference evidence="6" key="1">
    <citation type="journal article" date="2019" name="Int. J. Syst. Evol. Microbiol.">
        <title>The Global Catalogue of Microorganisms (GCM) 10K type strain sequencing project: providing services to taxonomists for standard genome sequencing and annotation.</title>
        <authorList>
            <consortium name="The Broad Institute Genomics Platform"/>
            <consortium name="The Broad Institute Genome Sequencing Center for Infectious Disease"/>
            <person name="Wu L."/>
            <person name="Ma J."/>
        </authorList>
    </citation>
    <scope>NUCLEOTIDE SEQUENCE [LARGE SCALE GENOMIC DNA]</scope>
    <source>
        <strain evidence="6">CGMCC 1.12477</strain>
    </source>
</reference>
<name>A0ABW4EAH3_9RHOB</name>
<sequence>MGLPLAIRDLQVTGPNGRVLLAVDALDVAPGSLVGVRGPSGAGKSTLLHALGGLLPATGTVRWGDTDLLALADERRTGFRANHIGMIFQDFLLFEELGSADNAALSAMFAPRARRIETRDAAAANLRRLGLEPGSRPVASFSGGERQRVGVARALASNAPILLADEPTASLHREAADALIGDLVALTREHGRTLIAVSHDMHLLDRMDRVLWVEDGILRTEGQDAA</sequence>
<comment type="similarity">
    <text evidence="1">Belongs to the ABC transporter superfamily.</text>
</comment>
<evidence type="ECO:0000256" key="2">
    <source>
        <dbReference type="ARBA" id="ARBA00022741"/>
    </source>
</evidence>
<dbReference type="PROSITE" id="PS00211">
    <property type="entry name" value="ABC_TRANSPORTER_1"/>
    <property type="match status" value="1"/>
</dbReference>
<evidence type="ECO:0000256" key="1">
    <source>
        <dbReference type="ARBA" id="ARBA00005417"/>
    </source>
</evidence>
<dbReference type="InterPro" id="IPR003439">
    <property type="entry name" value="ABC_transporter-like_ATP-bd"/>
</dbReference>
<evidence type="ECO:0000313" key="6">
    <source>
        <dbReference type="Proteomes" id="UP001597186"/>
    </source>
</evidence>
<dbReference type="InterPro" id="IPR017871">
    <property type="entry name" value="ABC_transporter-like_CS"/>
</dbReference>
<protein>
    <submittedName>
        <fullName evidence="5">ABC transporter ATP-binding protein</fullName>
    </submittedName>
</protein>
<comment type="caution">
    <text evidence="5">The sequence shown here is derived from an EMBL/GenBank/DDBJ whole genome shotgun (WGS) entry which is preliminary data.</text>
</comment>
<accession>A0ABW4EAH3</accession>
<organism evidence="5 6">
    <name type="scientific">Lacimonas salitolerans</name>
    <dbReference type="NCBI Taxonomy" id="1323750"/>
    <lineage>
        <taxon>Bacteria</taxon>
        <taxon>Pseudomonadati</taxon>
        <taxon>Pseudomonadota</taxon>
        <taxon>Alphaproteobacteria</taxon>
        <taxon>Rhodobacterales</taxon>
        <taxon>Paracoccaceae</taxon>
        <taxon>Lacimonas</taxon>
    </lineage>
</organism>
<dbReference type="SMART" id="SM00382">
    <property type="entry name" value="AAA"/>
    <property type="match status" value="1"/>
</dbReference>
<evidence type="ECO:0000313" key="5">
    <source>
        <dbReference type="EMBL" id="MFD1508122.1"/>
    </source>
</evidence>
<evidence type="ECO:0000256" key="3">
    <source>
        <dbReference type="ARBA" id="ARBA00022840"/>
    </source>
</evidence>
<dbReference type="Pfam" id="PF00005">
    <property type="entry name" value="ABC_tran"/>
    <property type="match status" value="1"/>
</dbReference>
<dbReference type="InterPro" id="IPR015854">
    <property type="entry name" value="ABC_transpr_LolD-like"/>
</dbReference>
<dbReference type="InterPro" id="IPR027417">
    <property type="entry name" value="P-loop_NTPase"/>
</dbReference>
<gene>
    <name evidence="5" type="ORF">ACFTOW_01685</name>
</gene>
<keyword evidence="2" id="KW-0547">Nucleotide-binding</keyword>
<dbReference type="PANTHER" id="PTHR24220:SF689">
    <property type="entry name" value="LIPOPROTEIN-RELEASING SYSTEM ATP-BINDING PROTEIN LOLD"/>
    <property type="match status" value="1"/>
</dbReference>
<evidence type="ECO:0000259" key="4">
    <source>
        <dbReference type="PROSITE" id="PS50893"/>
    </source>
</evidence>
<dbReference type="RefSeq" id="WP_379912437.1">
    <property type="nucleotide sequence ID" value="NZ_JBHUDD010000008.1"/>
</dbReference>